<evidence type="ECO:0000313" key="1">
    <source>
        <dbReference type="EMBL" id="KPK68341.1"/>
    </source>
</evidence>
<proteinExistence type="predicted"/>
<comment type="caution">
    <text evidence="1">The sequence shown here is derived from an EMBL/GenBank/DDBJ whole genome shotgun (WGS) entry which is preliminary data.</text>
</comment>
<reference evidence="1 2" key="1">
    <citation type="journal article" date="2015" name="Microbiome">
        <title>Genomic resolution of linkages in carbon, nitrogen, and sulfur cycling among widespread estuary sediment bacteria.</title>
        <authorList>
            <person name="Baker B.J."/>
            <person name="Lazar C.S."/>
            <person name="Teske A.P."/>
            <person name="Dick G.J."/>
        </authorList>
    </citation>
    <scope>NUCLEOTIDE SEQUENCE [LARGE SCALE GENOMIC DNA]</scope>
    <source>
        <strain evidence="1">SM23_40</strain>
    </source>
</reference>
<organism evidence="1 2">
    <name type="scientific">candidate division TA06 bacterium SM23_40</name>
    <dbReference type="NCBI Taxonomy" id="1703774"/>
    <lineage>
        <taxon>Bacteria</taxon>
        <taxon>Bacteria division TA06</taxon>
    </lineage>
</organism>
<dbReference type="EMBL" id="LJUI01000080">
    <property type="protein sequence ID" value="KPK68341.1"/>
    <property type="molecule type" value="Genomic_DNA"/>
</dbReference>
<evidence type="ECO:0008006" key="3">
    <source>
        <dbReference type="Google" id="ProtNLM"/>
    </source>
</evidence>
<dbReference type="Proteomes" id="UP000051717">
    <property type="component" value="Unassembled WGS sequence"/>
</dbReference>
<name>A0A0S8G5W1_UNCT6</name>
<sequence>MLGDILVSTGAVQVGDLTMALETQKAMRSQGVEMRIGAILLEAGHIKRHQLDEALRLQGTVA</sequence>
<dbReference type="AlphaFoldDB" id="A0A0S8G5W1"/>
<evidence type="ECO:0000313" key="2">
    <source>
        <dbReference type="Proteomes" id="UP000051717"/>
    </source>
</evidence>
<accession>A0A0S8G5W1</accession>
<protein>
    <recommendedName>
        <fullName evidence="3">Type II secretion system protein GspE N-terminal domain-containing protein</fullName>
    </recommendedName>
</protein>
<gene>
    <name evidence="1" type="ORF">AMJ82_08450</name>
</gene>